<organism evidence="1 2">
    <name type="scientific">Lithospermum erythrorhizon</name>
    <name type="common">Purple gromwell</name>
    <name type="synonym">Lithospermum officinale var. erythrorhizon</name>
    <dbReference type="NCBI Taxonomy" id="34254"/>
    <lineage>
        <taxon>Eukaryota</taxon>
        <taxon>Viridiplantae</taxon>
        <taxon>Streptophyta</taxon>
        <taxon>Embryophyta</taxon>
        <taxon>Tracheophyta</taxon>
        <taxon>Spermatophyta</taxon>
        <taxon>Magnoliopsida</taxon>
        <taxon>eudicotyledons</taxon>
        <taxon>Gunneridae</taxon>
        <taxon>Pentapetalae</taxon>
        <taxon>asterids</taxon>
        <taxon>lamiids</taxon>
        <taxon>Boraginales</taxon>
        <taxon>Boraginaceae</taxon>
        <taxon>Boraginoideae</taxon>
        <taxon>Lithospermeae</taxon>
        <taxon>Lithospermum</taxon>
    </lineage>
</organism>
<evidence type="ECO:0000313" key="1">
    <source>
        <dbReference type="EMBL" id="GAA0161987.1"/>
    </source>
</evidence>
<reference evidence="1 2" key="1">
    <citation type="submission" date="2024-01" db="EMBL/GenBank/DDBJ databases">
        <title>The complete chloroplast genome sequence of Lithospermum erythrorhizon: insights into the phylogenetic relationship among Boraginaceae species and the maternal lineages of purple gromwells.</title>
        <authorList>
            <person name="Okada T."/>
            <person name="Watanabe K."/>
        </authorList>
    </citation>
    <scope>NUCLEOTIDE SEQUENCE [LARGE SCALE GENOMIC DNA]</scope>
</reference>
<sequence length="82" mass="9745">MLITKIVLHFLDYQIRQNSLRVCKKRDRKQSSLARKKLDKDLSEGKLWKKSRGHVELKRNLSSRFLCSSFIYPLFQGHQANI</sequence>
<proteinExistence type="predicted"/>
<protein>
    <submittedName>
        <fullName evidence="1">Uncharacterized protein</fullName>
    </submittedName>
</protein>
<gene>
    <name evidence="1" type="ORF">LIER_18180</name>
</gene>
<dbReference type="Proteomes" id="UP001454036">
    <property type="component" value="Unassembled WGS sequence"/>
</dbReference>
<comment type="caution">
    <text evidence="1">The sequence shown here is derived from an EMBL/GenBank/DDBJ whole genome shotgun (WGS) entry which is preliminary data.</text>
</comment>
<name>A0AAV3QFU4_LITER</name>
<evidence type="ECO:0000313" key="2">
    <source>
        <dbReference type="Proteomes" id="UP001454036"/>
    </source>
</evidence>
<dbReference type="EMBL" id="BAABME010004331">
    <property type="protein sequence ID" value="GAA0161987.1"/>
    <property type="molecule type" value="Genomic_DNA"/>
</dbReference>
<dbReference type="AlphaFoldDB" id="A0AAV3QFU4"/>
<accession>A0AAV3QFU4</accession>
<keyword evidence="2" id="KW-1185">Reference proteome</keyword>